<evidence type="ECO:0000256" key="1">
    <source>
        <dbReference type="SAM" id="Coils"/>
    </source>
</evidence>
<name>A0A806KKI1_9BACT</name>
<dbReference type="PANTHER" id="PTHR37166">
    <property type="entry name" value="PROTEIN FLAG"/>
    <property type="match status" value="1"/>
</dbReference>
<dbReference type="PANTHER" id="PTHR37166:SF1">
    <property type="entry name" value="PROTEIN FLAG"/>
    <property type="match status" value="1"/>
</dbReference>
<keyword evidence="2" id="KW-0969">Cilium</keyword>
<accession>A0A806KKI1</accession>
<dbReference type="EMBL" id="JQ844183">
    <property type="protein sequence ID" value="AGS52120.1"/>
    <property type="molecule type" value="Genomic_DNA"/>
</dbReference>
<keyword evidence="2" id="KW-0966">Cell projection</keyword>
<keyword evidence="1" id="KW-0175">Coiled coil</keyword>
<keyword evidence="2" id="KW-0282">Flagellum</keyword>
<evidence type="ECO:0000313" key="2">
    <source>
        <dbReference type="EMBL" id="AGS52120.1"/>
    </source>
</evidence>
<dbReference type="SUPFAM" id="SSF160214">
    <property type="entry name" value="FlaG-like"/>
    <property type="match status" value="1"/>
</dbReference>
<dbReference type="Pfam" id="PF03646">
    <property type="entry name" value="FlaG"/>
    <property type="match status" value="1"/>
</dbReference>
<sequence>MDVNFQASAYEPIAQPAPAQTVTAAAEPVERSVSAQPERMNDQVAQHVKAQEKDRKEQAVNMDSLEKAIEQINKSISSYSRAMEISVHEKTQRIMVKVLDTEENKVIRELPPEKVLDAFARTLELAGILIDKKS</sequence>
<dbReference type="AlphaFoldDB" id="A0A806KKI1"/>
<dbReference type="Gene3D" id="3.30.160.170">
    <property type="entry name" value="FlaG-like"/>
    <property type="match status" value="1"/>
</dbReference>
<reference evidence="2" key="1">
    <citation type="submission" date="2012-03" db="EMBL/GenBank/DDBJ databases">
        <title>Functional metagenomics reveals considerable lignocellulase gene clusters in the gut microbiome of a wood-feeding higher termite.</title>
        <authorList>
            <person name="Liu N."/>
        </authorList>
    </citation>
    <scope>NUCLEOTIDE SEQUENCE</scope>
</reference>
<proteinExistence type="predicted"/>
<dbReference type="InterPro" id="IPR035924">
    <property type="entry name" value="FlaG-like_sf"/>
</dbReference>
<feature type="coiled-coil region" evidence="1">
    <location>
        <begin position="48"/>
        <end position="82"/>
    </location>
</feature>
<organism evidence="2">
    <name type="scientific">uncultured bacterium contig00034</name>
    <dbReference type="NCBI Taxonomy" id="1181523"/>
    <lineage>
        <taxon>Bacteria</taxon>
        <taxon>environmental samples</taxon>
    </lineage>
</organism>
<dbReference type="InterPro" id="IPR005186">
    <property type="entry name" value="FlaG"/>
</dbReference>
<protein>
    <submittedName>
        <fullName evidence="2">Flagellar protein FlaG protein</fullName>
    </submittedName>
</protein>